<feature type="region of interest" description="Disordered" evidence="1">
    <location>
        <begin position="171"/>
        <end position="221"/>
    </location>
</feature>
<evidence type="ECO:0000259" key="2">
    <source>
        <dbReference type="Pfam" id="PF09348"/>
    </source>
</evidence>
<evidence type="ECO:0000256" key="1">
    <source>
        <dbReference type="SAM" id="MobiDB-lite"/>
    </source>
</evidence>
<dbReference type="KEGG" id="cuo:CUROG_04940"/>
<dbReference type="Proteomes" id="UP000326711">
    <property type="component" value="Chromosome"/>
</dbReference>
<dbReference type="PANTHER" id="PTHR34202">
    <property type="entry name" value="UPF0548 PROTEIN"/>
    <property type="match status" value="1"/>
</dbReference>
<reference evidence="4" key="1">
    <citation type="submission" date="2019-10" db="EMBL/GenBank/DDBJ databases">
        <title>Complete genome sequence of Corynebacterium urogenitalis DSM 108747, isolated from the genital tract of a cow.</title>
        <authorList>
            <person name="Ruckert C."/>
            <person name="Ballas P."/>
            <person name="Wagener K."/>
            <person name="Drillich M."/>
            <person name="Kaempfer P."/>
            <person name="Busse H.-J."/>
            <person name="Ehling-Schulz M."/>
        </authorList>
    </citation>
    <scope>NUCLEOTIDE SEQUENCE [LARGE SCALE GENOMIC DNA]</scope>
    <source>
        <strain evidence="4">LMM 1652</strain>
    </source>
</reference>
<dbReference type="AlphaFoldDB" id="A0A5J6ZAJ1"/>
<proteinExistence type="predicted"/>
<keyword evidence="4" id="KW-1185">Reference proteome</keyword>
<dbReference type="Pfam" id="PF09348">
    <property type="entry name" value="DUF1990"/>
    <property type="match status" value="1"/>
</dbReference>
<dbReference type="EMBL" id="CP045032">
    <property type="protein sequence ID" value="QFQ02359.1"/>
    <property type="molecule type" value="Genomic_DNA"/>
</dbReference>
<protein>
    <recommendedName>
        <fullName evidence="2">DUF1990 domain-containing protein</fullName>
    </recommendedName>
</protein>
<evidence type="ECO:0000313" key="3">
    <source>
        <dbReference type="EMBL" id="QFQ02359.1"/>
    </source>
</evidence>
<gene>
    <name evidence="3" type="ORF">CUROG_04940</name>
</gene>
<dbReference type="PANTHER" id="PTHR34202:SF1">
    <property type="entry name" value="UPF0548 PROTEIN"/>
    <property type="match status" value="1"/>
</dbReference>
<organism evidence="3 4">
    <name type="scientific">Corynebacterium urogenitale</name>
    <dbReference type="NCBI Taxonomy" id="2487892"/>
    <lineage>
        <taxon>Bacteria</taxon>
        <taxon>Bacillati</taxon>
        <taxon>Actinomycetota</taxon>
        <taxon>Actinomycetes</taxon>
        <taxon>Mycobacteriales</taxon>
        <taxon>Corynebacteriaceae</taxon>
        <taxon>Corynebacterium</taxon>
    </lineage>
</organism>
<dbReference type="InterPro" id="IPR018960">
    <property type="entry name" value="DUF1990"/>
</dbReference>
<sequence>MSPYGLTYPADLRLFTLELANGASMSDATSDRAWHVVDHSAVLGHGEACFRAASYRLNSWRAHSHARVGVELSSEEDARGSDIVRLHFGPTTSPCAIIYREHSKHRTVMVYGTLAGHVECGEEAFIVELASDGTVTGRCVAFSKHAWWLAKLGAPVARWVQRRETRLYVEGMRPHEGSSTQSKLRDRTVPSARSNTASRPSVEPPEASRVMKPSMRVSRKS</sequence>
<name>A0A5J6ZAJ1_9CORY</name>
<feature type="domain" description="DUF1990" evidence="2">
    <location>
        <begin position="31"/>
        <end position="169"/>
    </location>
</feature>
<evidence type="ECO:0000313" key="4">
    <source>
        <dbReference type="Proteomes" id="UP000326711"/>
    </source>
</evidence>
<accession>A0A5J6ZAJ1</accession>